<dbReference type="InterPro" id="IPR050288">
    <property type="entry name" value="Cellulose_deg_GH3"/>
</dbReference>
<dbReference type="PRINTS" id="PR00133">
    <property type="entry name" value="GLHYDRLASE3"/>
</dbReference>
<dbReference type="InterPro" id="IPR001764">
    <property type="entry name" value="Glyco_hydro_3_N"/>
</dbReference>
<evidence type="ECO:0000256" key="4">
    <source>
        <dbReference type="ARBA" id="ARBA00012744"/>
    </source>
</evidence>
<accession>A0A8H4VYV0</accession>
<evidence type="ECO:0000313" key="9">
    <source>
        <dbReference type="EMBL" id="KAF4627536.1"/>
    </source>
</evidence>
<reference evidence="9 10" key="1">
    <citation type="submission" date="2020-03" db="EMBL/GenBank/DDBJ databases">
        <title>Draft Genome Sequence of Cudoniella acicularis.</title>
        <authorList>
            <person name="Buettner E."/>
            <person name="Kellner H."/>
        </authorList>
    </citation>
    <scope>NUCLEOTIDE SEQUENCE [LARGE SCALE GENOMIC DNA]</scope>
    <source>
        <strain evidence="9 10">DSM 108380</strain>
    </source>
</reference>
<comment type="similarity">
    <text evidence="3">Belongs to the glycosyl hydrolase 3 family.</text>
</comment>
<dbReference type="InterPro" id="IPR017853">
    <property type="entry name" value="GH"/>
</dbReference>
<dbReference type="PANTHER" id="PTHR42715:SF29">
    <property type="entry name" value="BETA-GLUCOSIDASE A-RELATED"/>
    <property type="match status" value="1"/>
</dbReference>
<dbReference type="SUPFAM" id="SSF51445">
    <property type="entry name" value="(Trans)glycosidases"/>
    <property type="match status" value="1"/>
</dbReference>
<evidence type="ECO:0000256" key="8">
    <source>
        <dbReference type="ARBA" id="ARBA00023326"/>
    </source>
</evidence>
<evidence type="ECO:0000256" key="6">
    <source>
        <dbReference type="ARBA" id="ARBA00023180"/>
    </source>
</evidence>
<dbReference type="InterPro" id="IPR036881">
    <property type="entry name" value="Glyco_hydro_3_C_sf"/>
</dbReference>
<dbReference type="InterPro" id="IPR036962">
    <property type="entry name" value="Glyco_hydro_3_N_sf"/>
</dbReference>
<organism evidence="9 10">
    <name type="scientific">Cudoniella acicularis</name>
    <dbReference type="NCBI Taxonomy" id="354080"/>
    <lineage>
        <taxon>Eukaryota</taxon>
        <taxon>Fungi</taxon>
        <taxon>Dikarya</taxon>
        <taxon>Ascomycota</taxon>
        <taxon>Pezizomycotina</taxon>
        <taxon>Leotiomycetes</taxon>
        <taxon>Helotiales</taxon>
        <taxon>Tricladiaceae</taxon>
        <taxon>Cudoniella</taxon>
    </lineage>
</organism>
<dbReference type="Gene3D" id="3.20.20.300">
    <property type="entry name" value="Glycoside hydrolase, family 3, N-terminal domain"/>
    <property type="match status" value="1"/>
</dbReference>
<dbReference type="GO" id="GO:0008422">
    <property type="term" value="F:beta-glucosidase activity"/>
    <property type="evidence" value="ECO:0007669"/>
    <property type="project" value="UniProtKB-EC"/>
</dbReference>
<dbReference type="AlphaFoldDB" id="A0A8H4VYV0"/>
<keyword evidence="6" id="KW-0325">Glycoprotein</keyword>
<keyword evidence="7" id="KW-0326">Glycosidase</keyword>
<dbReference type="EMBL" id="JAAMPI010000952">
    <property type="protein sequence ID" value="KAF4627536.1"/>
    <property type="molecule type" value="Genomic_DNA"/>
</dbReference>
<keyword evidence="10" id="KW-1185">Reference proteome</keyword>
<evidence type="ECO:0000256" key="5">
    <source>
        <dbReference type="ARBA" id="ARBA00022801"/>
    </source>
</evidence>
<evidence type="ECO:0000256" key="1">
    <source>
        <dbReference type="ARBA" id="ARBA00000448"/>
    </source>
</evidence>
<proteinExistence type="inferred from homology"/>
<name>A0A8H4VYV0_9HELO</name>
<keyword evidence="5" id="KW-0378">Hydrolase</keyword>
<dbReference type="Gene3D" id="3.40.50.1700">
    <property type="entry name" value="Glycoside hydrolase family 3 C-terminal domain"/>
    <property type="match status" value="1"/>
</dbReference>
<keyword evidence="8" id="KW-0624">Polysaccharide degradation</keyword>
<comment type="pathway">
    <text evidence="2">Glycan metabolism; cellulose degradation.</text>
</comment>
<dbReference type="Proteomes" id="UP000566819">
    <property type="component" value="Unassembled WGS sequence"/>
</dbReference>
<protein>
    <recommendedName>
        <fullName evidence="4">beta-glucosidase</fullName>
        <ecNumber evidence="4">3.2.1.21</ecNumber>
    </recommendedName>
</protein>
<dbReference type="GO" id="GO:0009251">
    <property type="term" value="P:glucan catabolic process"/>
    <property type="evidence" value="ECO:0007669"/>
    <property type="project" value="TreeGrafter"/>
</dbReference>
<comment type="catalytic activity">
    <reaction evidence="1">
        <text>Hydrolysis of terminal, non-reducing beta-D-glucosyl residues with release of beta-D-glucose.</text>
        <dbReference type="EC" id="3.2.1.21"/>
    </reaction>
</comment>
<evidence type="ECO:0000256" key="7">
    <source>
        <dbReference type="ARBA" id="ARBA00023295"/>
    </source>
</evidence>
<dbReference type="OrthoDB" id="416222at2759"/>
<evidence type="ECO:0000256" key="2">
    <source>
        <dbReference type="ARBA" id="ARBA00004987"/>
    </source>
</evidence>
<evidence type="ECO:0000256" key="3">
    <source>
        <dbReference type="ARBA" id="ARBA00005336"/>
    </source>
</evidence>
<sequence>MSGEGDWEESYEKAKSFVSQLTLLEKVNLTTGVGWAGERCIGNTGFIPRLGFVGFCTEDSPLGVRSTGINVASIWSTDLMYARGNAMGYEHRGKGIDVQLGPVSGPLGRVLEGGRNWEGFGPDPVLTGVYMKETIIGIQDAGVIAFNGTIPEWCLDDTAIRIIAAFYKVGRDKTRVPINFSAWTLDTTGALHNQVSVDYGVGVINEHVNVQGDHANVIREIGQRSIVLLQNNKKELPLSNPKSIAIIGEDAHPNPA</sequence>
<dbReference type="PANTHER" id="PTHR42715">
    <property type="entry name" value="BETA-GLUCOSIDASE"/>
    <property type="match status" value="1"/>
</dbReference>
<comment type="caution">
    <text evidence="9">The sequence shown here is derived from an EMBL/GenBank/DDBJ whole genome shotgun (WGS) entry which is preliminary data.</text>
</comment>
<evidence type="ECO:0000313" key="10">
    <source>
        <dbReference type="Proteomes" id="UP000566819"/>
    </source>
</evidence>
<gene>
    <name evidence="9" type="ORF">G7Y89_g10617</name>
</gene>
<dbReference type="EC" id="3.2.1.21" evidence="4"/>
<keyword evidence="8" id="KW-0119">Carbohydrate metabolism</keyword>